<geneLocation type="plasmid" evidence="1">
    <name>unnamed3</name>
</geneLocation>
<dbReference type="EMBL" id="CP157963">
    <property type="protein sequence ID" value="XBT97797.1"/>
    <property type="molecule type" value="Genomic_DNA"/>
</dbReference>
<reference evidence="1" key="1">
    <citation type="submission" date="2024-06" db="EMBL/GenBank/DDBJ databases">
        <authorList>
            <person name="Li T."/>
            <person name="Gao R."/>
        </authorList>
    </citation>
    <scope>NUCLEOTIDE SEQUENCE</scope>
    <source>
        <strain evidence="1">ZPR3</strain>
        <plasmid evidence="1">unnamed3</plasmid>
    </source>
</reference>
<protein>
    <submittedName>
        <fullName evidence="1">McrC family protein</fullName>
    </submittedName>
</protein>
<evidence type="ECO:0000313" key="1">
    <source>
        <dbReference type="EMBL" id="XBT97797.1"/>
    </source>
</evidence>
<gene>
    <name evidence="1" type="ORF">ABM479_33410</name>
</gene>
<dbReference type="Pfam" id="PF10117">
    <property type="entry name" value="McrBC"/>
    <property type="match status" value="1"/>
</dbReference>
<dbReference type="REBASE" id="838911">
    <property type="entry name" value="RspZPR3McrBC2P"/>
</dbReference>
<proteinExistence type="predicted"/>
<organism evidence="1">
    <name type="scientific">Rhizobium sp. ZPR3</name>
    <dbReference type="NCBI Taxonomy" id="3158967"/>
    <lineage>
        <taxon>Bacteria</taxon>
        <taxon>Pseudomonadati</taxon>
        <taxon>Pseudomonadota</taxon>
        <taxon>Alphaproteobacteria</taxon>
        <taxon>Hyphomicrobiales</taxon>
        <taxon>Rhizobiaceae</taxon>
        <taxon>Rhizobium/Agrobacterium group</taxon>
        <taxon>Rhizobium</taxon>
    </lineage>
</organism>
<dbReference type="RefSeq" id="WP_349963036.1">
    <property type="nucleotide sequence ID" value="NZ_CP157963.1"/>
</dbReference>
<sequence>MVYPNPGRTLTIHEFDMLVGEDAAQSGQNAAAVVPNHVFQWLQEQCLAQTEGKEARWARLAQRGGRLLVQVTNYVGVIRAPGGVQIEVLPKVGRAGGADESWARRLLIRMLSCLGPFRHIRTARAELTATRMSLLEVFVAEFLDAVSAVIKRGLRGAYVTRQSNLLFLRGKLMMSDHLRHNLVRADAFFTEHDDFSTDRPENRLIHAALNEVIAQSVSLENQRRARELRFVFSDVPPTGDVTGDLRKLQPDRSMIHYGEALAWAELILTGFSPLTGVGNRSASSLLFPMETLFEAYVAKHLEHTIDPALRLKVHPATHYLVEYEAEQWFRLEPDLVVRKDGRNIVVLDTKWKLLDVIETMRKERYNLSQGDFYQLHAYGHTYLGGEGDVVLVYPKTEAFRRPLEPFIFPSAQNLRLWVLPFCLDTGTLVCPANQPDRPSFPMILQVHRHAASISEPPYPHVFPNPIAPSRS</sequence>
<dbReference type="PANTHER" id="PTHR38733:SF1">
    <property type="entry name" value="TYPE IV METHYL-DIRECTED RESTRICTION ENZYME ECOKMCRBC"/>
    <property type="match status" value="1"/>
</dbReference>
<dbReference type="PANTHER" id="PTHR38733">
    <property type="entry name" value="PROTEIN MCRC"/>
    <property type="match status" value="1"/>
</dbReference>
<dbReference type="InterPro" id="IPR019292">
    <property type="entry name" value="McrC"/>
</dbReference>
<dbReference type="AlphaFoldDB" id="A0AAU7S601"/>
<accession>A0AAU7S601</accession>
<name>A0AAU7S601_9HYPH</name>
<keyword evidence="1" id="KW-0614">Plasmid</keyword>